<dbReference type="Gramene" id="MELO3C026247.2.1">
    <property type="protein sequence ID" value="MELO3C026247.2.1"/>
    <property type="gene ID" value="MELO3C026247.2"/>
</dbReference>
<dbReference type="PANTHER" id="PTHR31268:SF10">
    <property type="entry name" value="GALACTINOL--SUCROSE GALACTOSYLTRANSFERASE"/>
    <property type="match status" value="1"/>
</dbReference>
<dbReference type="Gene3D" id="3.20.20.70">
    <property type="entry name" value="Aldolase class I"/>
    <property type="match status" value="1"/>
</dbReference>
<proteinExistence type="inferred from homology"/>
<dbReference type="EC" id="2.4.1.82" evidence="2"/>
<evidence type="ECO:0000256" key="3">
    <source>
        <dbReference type="ARBA" id="ARBA00023277"/>
    </source>
</evidence>
<dbReference type="InterPro" id="IPR013785">
    <property type="entry name" value="Aldolase_TIM"/>
</dbReference>
<name>A0A9I9DYL5_CUCME</name>
<evidence type="ECO:0000256" key="4">
    <source>
        <dbReference type="ARBA" id="ARBA00049426"/>
    </source>
</evidence>
<dbReference type="Pfam" id="PF05691">
    <property type="entry name" value="Raffinose_syn"/>
    <property type="match status" value="2"/>
</dbReference>
<dbReference type="PANTHER" id="PTHR31268">
    <property type="match status" value="1"/>
</dbReference>
<dbReference type="InterPro" id="IPR008811">
    <property type="entry name" value="Glycosyl_hydrolases_36"/>
</dbReference>
<dbReference type="InterPro" id="IPR017853">
    <property type="entry name" value="GH"/>
</dbReference>
<keyword evidence="3" id="KW-0119">Carbohydrate metabolism</keyword>
<dbReference type="GO" id="GO:0047274">
    <property type="term" value="F:galactinol-sucrose galactosyltransferase activity"/>
    <property type="evidence" value="ECO:0007669"/>
    <property type="project" value="UniProtKB-EC"/>
</dbReference>
<evidence type="ECO:0000256" key="2">
    <source>
        <dbReference type="ARBA" id="ARBA00012708"/>
    </source>
</evidence>
<comment type="similarity">
    <text evidence="1">Belongs to the glycosyl hydrolases 36 family.</text>
</comment>
<comment type="catalytic activity">
    <reaction evidence="4">
        <text>alpha-D-galactosyl-(1-&gt;3)-1D-myo-inositol + sucrose = raffinose + myo-inositol</text>
        <dbReference type="Rhea" id="RHEA:20161"/>
        <dbReference type="ChEBI" id="CHEBI:16634"/>
        <dbReference type="ChEBI" id="CHEBI:17268"/>
        <dbReference type="ChEBI" id="CHEBI:17505"/>
        <dbReference type="ChEBI" id="CHEBI:17992"/>
        <dbReference type="EC" id="2.4.1.82"/>
    </reaction>
</comment>
<dbReference type="AlphaFoldDB" id="A0A9I9DYL5"/>
<dbReference type="EnsemblPlants" id="MELO3C026247.2.1">
    <property type="protein sequence ID" value="MELO3C026247.2.1"/>
    <property type="gene ID" value="MELO3C026247.2"/>
</dbReference>
<organism evidence="5">
    <name type="scientific">Cucumis melo</name>
    <name type="common">Muskmelon</name>
    <dbReference type="NCBI Taxonomy" id="3656"/>
    <lineage>
        <taxon>Eukaryota</taxon>
        <taxon>Viridiplantae</taxon>
        <taxon>Streptophyta</taxon>
        <taxon>Embryophyta</taxon>
        <taxon>Tracheophyta</taxon>
        <taxon>Spermatophyta</taxon>
        <taxon>Magnoliopsida</taxon>
        <taxon>eudicotyledons</taxon>
        <taxon>Gunneridae</taxon>
        <taxon>Pentapetalae</taxon>
        <taxon>rosids</taxon>
        <taxon>fabids</taxon>
        <taxon>Cucurbitales</taxon>
        <taxon>Cucurbitaceae</taxon>
        <taxon>Benincaseae</taxon>
        <taxon>Cucumis</taxon>
    </lineage>
</organism>
<accession>A0A9I9DYL5</accession>
<dbReference type="SUPFAM" id="SSF51445">
    <property type="entry name" value="(Trans)glycosidases"/>
    <property type="match status" value="1"/>
</dbReference>
<protein>
    <recommendedName>
        <fullName evidence="2">galactinol--sucrose galactosyltransferase</fullName>
        <ecNumber evidence="2">2.4.1.82</ecNumber>
    </recommendedName>
</protein>
<reference evidence="5" key="1">
    <citation type="submission" date="2023-03" db="UniProtKB">
        <authorList>
            <consortium name="EnsemblPlants"/>
        </authorList>
    </citation>
    <scope>IDENTIFICATION</scope>
</reference>
<evidence type="ECO:0000313" key="5">
    <source>
        <dbReference type="EnsemblPlants" id="MELO3C026247.2.1"/>
    </source>
</evidence>
<sequence>MYKAFTSKNFPIQFLGSTDFFRFHYPFHQNLNFQLHLLPFTFPQFVSRRKFGGKFRGFSSFSSKMTITTLPSIKDDRLIVGDKVVLTAVPANVGVSPVTHRSAFIGATSSTSSSRHLFSVGVLERHEFLCLYRFKMWWMIPRLGKSGSEVPVETQMLLLKVAEESALTDESSTDSENERSLYVLILPVLDGVFRATLQGTSENELQLCVESGDANVKTSEAMEAVFINSGDNPFEVITDSMKVLEKVKGTFSRIDNKKTPSHLDLFGWCTWDAFYTDVNPQGIKEGLQSFSAGGVSPKFLIIDDGWQETINEYRKEGEPDIEGIQFATRLADIKENKKFRGSGSDDSLQELVHSIKERYGLKYVYVWHALAGYWGGVLPSSESMKKYNPKIEYPIQSPGNVSNLRDIVVDVLEKYGLGVIHPEKIYEFYNDLHGYLASIGVDGVKVDVQNIMETLGTGYGGRVTITRQYEEALEQSVVRNFKETNLICCMSHNTDSIYSSKKSAVARVSEDFMPREPTFQTLHVAAVSFNSLLLGEIVVPDWDMFQSKHETAEFHGAARALGGCAVYVRVLLTQTNNHNSDKPGNHDFKILRKLVLPDGSVLRARHAGRPTRDCLFRDTVMDGKSVLKIWNLNKLTGVIGVFNCQGAGHWPLMEVAKNEETSTCTKLTLTGSFCPNDVEFLEDVAGENWDGDCAVYAFNSGLTFSSLESFFPPHFYLINRQLKLKKLQLMFVGSLCKLKRKESLQVGLRTLECEIYTISPIRVFSNDVHFTPIGSLDMYNSGGAIETLSHSMEDLSQCTIKMTGRFCGRFGAYSSTKPRRCVVDMKEVEFTYESGSGLLTVKLEDGSISREIELVY</sequence>
<evidence type="ECO:0000256" key="1">
    <source>
        <dbReference type="ARBA" id="ARBA00007240"/>
    </source>
</evidence>